<dbReference type="Pfam" id="PF13515">
    <property type="entry name" value="FUSC_2"/>
    <property type="match status" value="1"/>
</dbReference>
<keyword evidence="8" id="KW-1185">Reference proteome</keyword>
<proteinExistence type="predicted"/>
<evidence type="ECO:0000313" key="7">
    <source>
        <dbReference type="EMBL" id="KTC71064.1"/>
    </source>
</evidence>
<dbReference type="PATRIC" id="fig|447.4.peg.2807"/>
<dbReference type="InterPro" id="IPR049453">
    <property type="entry name" value="Memb_transporter_dom"/>
</dbReference>
<evidence type="ECO:0000256" key="3">
    <source>
        <dbReference type="ARBA" id="ARBA00022989"/>
    </source>
</evidence>
<evidence type="ECO:0000313" key="8">
    <source>
        <dbReference type="Proteomes" id="UP000054695"/>
    </source>
</evidence>
<comment type="subcellular location">
    <subcellularLocation>
        <location evidence="1">Membrane</location>
        <topology evidence="1">Multi-pass membrane protein</topology>
    </subcellularLocation>
</comment>
<keyword evidence="2 5" id="KW-0812">Transmembrane</keyword>
<evidence type="ECO:0000256" key="2">
    <source>
        <dbReference type="ARBA" id="ARBA00022692"/>
    </source>
</evidence>
<evidence type="ECO:0000259" key="6">
    <source>
        <dbReference type="Pfam" id="PF13515"/>
    </source>
</evidence>
<dbReference type="STRING" id="447.Lboz_2641"/>
<feature type="transmembrane region" description="Helical" evidence="5">
    <location>
        <begin position="65"/>
        <end position="82"/>
    </location>
</feature>
<feature type="domain" description="Integral membrane bound transporter" evidence="6">
    <location>
        <begin position="25"/>
        <end position="157"/>
    </location>
</feature>
<dbReference type="Proteomes" id="UP000054695">
    <property type="component" value="Unassembled WGS sequence"/>
</dbReference>
<accession>A0A0W0RJ81</accession>
<dbReference type="OrthoDB" id="5653992at2"/>
<feature type="transmembrane region" description="Helical" evidence="5">
    <location>
        <begin position="12"/>
        <end position="33"/>
    </location>
</feature>
<reference evidence="7 8" key="1">
    <citation type="submission" date="2015-11" db="EMBL/GenBank/DDBJ databases">
        <title>Genomic analysis of 38 Legionella species identifies large and diverse effector repertoires.</title>
        <authorList>
            <person name="Burstein D."/>
            <person name="Amaro F."/>
            <person name="Zusman T."/>
            <person name="Lifshitz Z."/>
            <person name="Cohen O."/>
            <person name="Gilbert J.A."/>
            <person name="Pupko T."/>
            <person name="Shuman H.A."/>
            <person name="Segal G."/>
        </authorList>
    </citation>
    <scope>NUCLEOTIDE SEQUENCE [LARGE SCALE GENOMIC DNA]</scope>
    <source>
        <strain evidence="7 8">WIGA</strain>
    </source>
</reference>
<name>A0A0W0RJ81_LEGBO</name>
<feature type="transmembrane region" description="Helical" evidence="5">
    <location>
        <begin position="39"/>
        <end position="58"/>
    </location>
</feature>
<keyword evidence="3 5" id="KW-1133">Transmembrane helix</keyword>
<gene>
    <name evidence="7" type="ORF">Lboz_2641</name>
</gene>
<feature type="transmembrane region" description="Helical" evidence="5">
    <location>
        <begin position="88"/>
        <end position="105"/>
    </location>
</feature>
<evidence type="ECO:0000256" key="4">
    <source>
        <dbReference type="ARBA" id="ARBA00023136"/>
    </source>
</evidence>
<sequence length="296" mass="34356">MLSATQLKKKLDYARFTHLAIMFMVAMLIYLFTTIPHKWWILLTVIVISAGIEPGLIVRRAIHRIGGTFAALLILIPLIYLLQLNYRLVPVVFIIGIIGLSVTALNTRRYDISVFFITIVVFLLLAQTTDVNSPAGPFEMVLNRGICTLLGIFIVLVGDYFLFQAYRYSQKLYLFHQMMVYNFFNKIVKEIIKCRTEKINTFIFVEKLRSQVIKNCAPIEISSENLKLEVKINSETKERVDIFQETIRDIRRLIFALCVSEFVLHSTTTTEKHLLQFKILMNKARNNFIYTEDILE</sequence>
<dbReference type="RefSeq" id="WP_058460242.1">
    <property type="nucleotide sequence ID" value="NZ_CAAAIY010000005.1"/>
</dbReference>
<protein>
    <recommendedName>
        <fullName evidence="6">Integral membrane bound transporter domain-containing protein</fullName>
    </recommendedName>
</protein>
<feature type="transmembrane region" description="Helical" evidence="5">
    <location>
        <begin position="112"/>
        <end position="129"/>
    </location>
</feature>
<evidence type="ECO:0000256" key="1">
    <source>
        <dbReference type="ARBA" id="ARBA00004141"/>
    </source>
</evidence>
<dbReference type="AlphaFoldDB" id="A0A0W0RJ81"/>
<keyword evidence="4 5" id="KW-0472">Membrane</keyword>
<dbReference type="GO" id="GO:0016020">
    <property type="term" value="C:membrane"/>
    <property type="evidence" value="ECO:0007669"/>
    <property type="project" value="UniProtKB-SubCell"/>
</dbReference>
<dbReference type="EMBL" id="LNXU01000032">
    <property type="protein sequence ID" value="KTC71064.1"/>
    <property type="molecule type" value="Genomic_DNA"/>
</dbReference>
<comment type="caution">
    <text evidence="7">The sequence shown here is derived from an EMBL/GenBank/DDBJ whole genome shotgun (WGS) entry which is preliminary data.</text>
</comment>
<organism evidence="7 8">
    <name type="scientific">Legionella bozemanae</name>
    <name type="common">Fluoribacter bozemanae</name>
    <dbReference type="NCBI Taxonomy" id="447"/>
    <lineage>
        <taxon>Bacteria</taxon>
        <taxon>Pseudomonadati</taxon>
        <taxon>Pseudomonadota</taxon>
        <taxon>Gammaproteobacteria</taxon>
        <taxon>Legionellales</taxon>
        <taxon>Legionellaceae</taxon>
        <taxon>Legionella</taxon>
    </lineage>
</organism>
<evidence type="ECO:0000256" key="5">
    <source>
        <dbReference type="SAM" id="Phobius"/>
    </source>
</evidence>
<feature type="transmembrane region" description="Helical" evidence="5">
    <location>
        <begin position="141"/>
        <end position="163"/>
    </location>
</feature>